<evidence type="ECO:0000313" key="2">
    <source>
        <dbReference type="Proteomes" id="UP000479190"/>
    </source>
</evidence>
<proteinExistence type="predicted"/>
<evidence type="ECO:0000313" key="1">
    <source>
        <dbReference type="EMBL" id="CAB0041433.1"/>
    </source>
</evidence>
<gene>
    <name evidence="1" type="ORF">TBRA_LOCUS13101</name>
</gene>
<accession>A0A6H5ISV4</accession>
<protein>
    <submittedName>
        <fullName evidence="1">Uncharacterized protein</fullName>
    </submittedName>
</protein>
<keyword evidence="2" id="KW-1185">Reference proteome</keyword>
<sequence length="128" mass="14209">MGDGRDYHCHERGTVLKVRYQRRSPCKEVIPHTTTSSSWKEGARAAGGVGPCAGAHARPSQAIATKTCEIGVTPRGRSSLTYIRAWLRICKIVEKGLFRVVIYYIRVRGCTVLWICASSSHHIATINR</sequence>
<dbReference type="AlphaFoldDB" id="A0A6H5ISV4"/>
<dbReference type="Proteomes" id="UP000479190">
    <property type="component" value="Unassembled WGS sequence"/>
</dbReference>
<organism evidence="1 2">
    <name type="scientific">Trichogramma brassicae</name>
    <dbReference type="NCBI Taxonomy" id="86971"/>
    <lineage>
        <taxon>Eukaryota</taxon>
        <taxon>Metazoa</taxon>
        <taxon>Ecdysozoa</taxon>
        <taxon>Arthropoda</taxon>
        <taxon>Hexapoda</taxon>
        <taxon>Insecta</taxon>
        <taxon>Pterygota</taxon>
        <taxon>Neoptera</taxon>
        <taxon>Endopterygota</taxon>
        <taxon>Hymenoptera</taxon>
        <taxon>Apocrita</taxon>
        <taxon>Proctotrupomorpha</taxon>
        <taxon>Chalcidoidea</taxon>
        <taxon>Trichogrammatidae</taxon>
        <taxon>Trichogramma</taxon>
    </lineage>
</organism>
<dbReference type="EMBL" id="CADCXV010001116">
    <property type="protein sequence ID" value="CAB0041433.1"/>
    <property type="molecule type" value="Genomic_DNA"/>
</dbReference>
<reference evidence="1 2" key="1">
    <citation type="submission" date="2020-02" db="EMBL/GenBank/DDBJ databases">
        <authorList>
            <person name="Ferguson B K."/>
        </authorList>
    </citation>
    <scope>NUCLEOTIDE SEQUENCE [LARGE SCALE GENOMIC DNA]</scope>
</reference>
<name>A0A6H5ISV4_9HYME</name>